<dbReference type="STRING" id="51028.A0A0N4V2P4"/>
<reference evidence="2 3" key="2">
    <citation type="submission" date="2018-10" db="EMBL/GenBank/DDBJ databases">
        <authorList>
            <consortium name="Pathogen Informatics"/>
        </authorList>
    </citation>
    <scope>NUCLEOTIDE SEQUENCE [LARGE SCALE GENOMIC DNA]</scope>
</reference>
<feature type="transmembrane region" description="Helical" evidence="1">
    <location>
        <begin position="182"/>
        <end position="200"/>
    </location>
</feature>
<accession>A0A0N4V2P4</accession>
<evidence type="ECO:0000256" key="1">
    <source>
        <dbReference type="SAM" id="Phobius"/>
    </source>
</evidence>
<proteinExistence type="predicted"/>
<keyword evidence="1" id="KW-1133">Transmembrane helix</keyword>
<evidence type="ECO:0000313" key="2">
    <source>
        <dbReference type="EMBL" id="VDD89193.1"/>
    </source>
</evidence>
<feature type="transmembrane region" description="Helical" evidence="1">
    <location>
        <begin position="283"/>
        <end position="307"/>
    </location>
</feature>
<feature type="transmembrane region" description="Helical" evidence="1">
    <location>
        <begin position="59"/>
        <end position="79"/>
    </location>
</feature>
<evidence type="ECO:0000313" key="4">
    <source>
        <dbReference type="WBParaSite" id="EVEC_0000428001-mRNA-1"/>
    </source>
</evidence>
<dbReference type="SUPFAM" id="SSF81321">
    <property type="entry name" value="Family A G protein-coupled receptor-like"/>
    <property type="match status" value="1"/>
</dbReference>
<dbReference type="Proteomes" id="UP000274131">
    <property type="component" value="Unassembled WGS sequence"/>
</dbReference>
<feature type="transmembrane region" description="Helical" evidence="1">
    <location>
        <begin position="91"/>
        <end position="114"/>
    </location>
</feature>
<dbReference type="OrthoDB" id="5830438at2759"/>
<dbReference type="AlphaFoldDB" id="A0A0N4V2P4"/>
<keyword evidence="3" id="KW-1185">Reference proteome</keyword>
<dbReference type="Gene3D" id="1.20.1070.10">
    <property type="entry name" value="Rhodopsin 7-helix transmembrane proteins"/>
    <property type="match status" value="1"/>
</dbReference>
<dbReference type="EMBL" id="UXUI01007733">
    <property type="protein sequence ID" value="VDD89193.1"/>
    <property type="molecule type" value="Genomic_DNA"/>
</dbReference>
<evidence type="ECO:0000313" key="3">
    <source>
        <dbReference type="Proteomes" id="UP000274131"/>
    </source>
</evidence>
<sequence length="399" mass="44790">MSGLRVPTIIYFLRRPIATGFLLGSSNNNVKSFCSPGTNKRIQEAGDSITNLTEVFGDAVIPTVSIGTVTNLILTIIILRQILSSGTKNRYLFLLCRACVDTITCLSMLTVVAYRRQRPDKGQNVTVADGTVVFVPFGTPVLSAFIQFNFWMLCNTYALLSFITFIAVRFPFFYRTRVTTRFCCTLLTTSIVLGICYSILCYRLGTTPFLTIEFDKPQLLITYTPLGNPDRVMAVAVGNAIFILVLWISVFAQYIGVLFILVKLRAGRSDNRYLTHLNSSLRLSMSILVWSLMCALMIAAVVSPPLWNQRNTKWLQNYENLPKNGTLSGSELLCMEMASIATSLYDLLKVSVFAESLWLARFVWDPFICVCCDRYLRAFCAGNIKRLGTFRISTEKKPP</sequence>
<feature type="transmembrane region" description="Helical" evidence="1">
    <location>
        <begin position="150"/>
        <end position="170"/>
    </location>
</feature>
<keyword evidence="1" id="KW-0472">Membrane</keyword>
<keyword evidence="1" id="KW-0812">Transmembrane</keyword>
<dbReference type="WBParaSite" id="EVEC_0000428001-mRNA-1">
    <property type="protein sequence ID" value="EVEC_0000428001-mRNA-1"/>
    <property type="gene ID" value="EVEC_0000428001"/>
</dbReference>
<protein>
    <submittedName>
        <fullName evidence="4">G_PROTEIN_RECEP_F1_2 domain-containing protein</fullName>
    </submittedName>
</protein>
<organism evidence="4">
    <name type="scientific">Enterobius vermicularis</name>
    <name type="common">Human pinworm</name>
    <dbReference type="NCBI Taxonomy" id="51028"/>
    <lineage>
        <taxon>Eukaryota</taxon>
        <taxon>Metazoa</taxon>
        <taxon>Ecdysozoa</taxon>
        <taxon>Nematoda</taxon>
        <taxon>Chromadorea</taxon>
        <taxon>Rhabditida</taxon>
        <taxon>Spirurina</taxon>
        <taxon>Oxyuridomorpha</taxon>
        <taxon>Oxyuroidea</taxon>
        <taxon>Oxyuridae</taxon>
        <taxon>Enterobius</taxon>
    </lineage>
</organism>
<gene>
    <name evidence="2" type="ORF">EVEC_LOCUS3988</name>
</gene>
<name>A0A0N4V2P4_ENTVE</name>
<reference evidence="4" key="1">
    <citation type="submission" date="2017-02" db="UniProtKB">
        <authorList>
            <consortium name="WormBaseParasite"/>
        </authorList>
    </citation>
    <scope>IDENTIFICATION</scope>
</reference>
<feature type="transmembrane region" description="Helical" evidence="1">
    <location>
        <begin position="232"/>
        <end position="262"/>
    </location>
</feature>